<dbReference type="SUPFAM" id="SSF52540">
    <property type="entry name" value="P-loop containing nucleoside triphosphate hydrolases"/>
    <property type="match status" value="1"/>
</dbReference>
<evidence type="ECO:0000256" key="6">
    <source>
        <dbReference type="ARBA" id="ARBA00023136"/>
    </source>
</evidence>
<evidence type="ECO:0000256" key="3">
    <source>
        <dbReference type="ARBA" id="ARBA00022741"/>
    </source>
</evidence>
<keyword evidence="5 7" id="KW-1133">Transmembrane helix</keyword>
<dbReference type="EMBL" id="BMEC01000018">
    <property type="protein sequence ID" value="GGC53255.1"/>
    <property type="molecule type" value="Genomic_DNA"/>
</dbReference>
<evidence type="ECO:0000256" key="4">
    <source>
        <dbReference type="ARBA" id="ARBA00022840"/>
    </source>
</evidence>
<dbReference type="Pfam" id="PF00664">
    <property type="entry name" value="ABC_membrane"/>
    <property type="match status" value="1"/>
</dbReference>
<feature type="transmembrane region" description="Helical" evidence="7">
    <location>
        <begin position="161"/>
        <end position="178"/>
    </location>
</feature>
<feature type="transmembrane region" description="Helical" evidence="7">
    <location>
        <begin position="264"/>
        <end position="284"/>
    </location>
</feature>
<dbReference type="PROSITE" id="PS50893">
    <property type="entry name" value="ABC_TRANSPORTER_2"/>
    <property type="match status" value="1"/>
</dbReference>
<dbReference type="Gene3D" id="1.20.1560.10">
    <property type="entry name" value="ABC transporter type 1, transmembrane domain"/>
    <property type="match status" value="1"/>
</dbReference>
<dbReference type="Gene3D" id="3.40.50.300">
    <property type="entry name" value="P-loop containing nucleotide triphosphate hydrolases"/>
    <property type="match status" value="1"/>
</dbReference>
<dbReference type="PROSITE" id="PS00211">
    <property type="entry name" value="ABC_TRANSPORTER_1"/>
    <property type="match status" value="1"/>
</dbReference>
<dbReference type="InterPro" id="IPR027417">
    <property type="entry name" value="P-loop_NTPase"/>
</dbReference>
<dbReference type="InterPro" id="IPR003593">
    <property type="entry name" value="AAA+_ATPase"/>
</dbReference>
<evidence type="ECO:0000313" key="11">
    <source>
        <dbReference type="Proteomes" id="UP000636010"/>
    </source>
</evidence>
<keyword evidence="4 10" id="KW-0067">ATP-binding</keyword>
<sequence>MAKSRRGTALNEEEKRPLNKENIKKLTGIFSFIKPYKGYFIIGLFFLLISSTTLLGFPYVAGKLVDVAQGNAEGIFSDINRVAIILIAILAVQSIFSFFRVYLFAQVSERAMADMRTGLYSKLMELPMTFYDKKRVGEIVSRITTDIALLQDTFSVTLAEFIRQVATLIIGAFIIFYTTPELSLFMLGTFPILVIAAMVFGRFIRKLSKKTQDELASANVVVEETLQSINVVKAFTSEFIEVVRYKKSMAKVVKVALKSASFRGAFISFIIFAMFGGIVAVMWYGANLVQAGDMSVGDLLSFVLYTTFIGGSIAGLGDLYGQIQKAIGASERVMEILEEEGEQKINESDQKELTLHGDIEFKEVGFSYPTRKDVKVLENLSFKVSAGEKIALVGHSGAGKSTIIQLLLRFYNLDSGAICVDNKEVTNYDLSGYRKNIGIVPQEIILFGGSIRENIAYGKPGATEEEILQAAQKANAWLFIKDFPEGLDTLVGERGVKLSGGQRQRIAIARAILKDPKILILDEATSSLDAESENYVKEALDELMKNRTTIIIAHRLATIRKVDKIYVLKEGKIAESGSHEELISAADGTYNNLVKLQLQD</sequence>
<proteinExistence type="predicted"/>
<dbReference type="PANTHER" id="PTHR43394">
    <property type="entry name" value="ATP-DEPENDENT PERMEASE MDL1, MITOCHONDRIAL"/>
    <property type="match status" value="1"/>
</dbReference>
<dbReference type="CDD" id="cd18576">
    <property type="entry name" value="ABC_6TM_bac_exporter_ABCB8_10_like"/>
    <property type="match status" value="1"/>
</dbReference>
<evidence type="ECO:0000259" key="8">
    <source>
        <dbReference type="PROSITE" id="PS50893"/>
    </source>
</evidence>
<reference evidence="11" key="1">
    <citation type="journal article" date="2019" name="Int. J. Syst. Evol. Microbiol.">
        <title>The Global Catalogue of Microorganisms (GCM) 10K type strain sequencing project: providing services to taxonomists for standard genome sequencing and annotation.</title>
        <authorList>
            <consortium name="The Broad Institute Genomics Platform"/>
            <consortium name="The Broad Institute Genome Sequencing Center for Infectious Disease"/>
            <person name="Wu L."/>
            <person name="Ma J."/>
        </authorList>
    </citation>
    <scope>NUCLEOTIDE SEQUENCE [LARGE SCALE GENOMIC DNA]</scope>
    <source>
        <strain evidence="11">CGMCC 1.10832</strain>
    </source>
</reference>
<evidence type="ECO:0000256" key="2">
    <source>
        <dbReference type="ARBA" id="ARBA00022692"/>
    </source>
</evidence>
<comment type="caution">
    <text evidence="10">The sequence shown here is derived from an EMBL/GenBank/DDBJ whole genome shotgun (WGS) entry which is preliminary data.</text>
</comment>
<feature type="domain" description="ABC transporter" evidence="8">
    <location>
        <begin position="359"/>
        <end position="595"/>
    </location>
</feature>
<feature type="transmembrane region" description="Helical" evidence="7">
    <location>
        <begin position="39"/>
        <end position="62"/>
    </location>
</feature>
<evidence type="ECO:0000313" key="10">
    <source>
        <dbReference type="EMBL" id="GGC53255.1"/>
    </source>
</evidence>
<feature type="transmembrane region" description="Helical" evidence="7">
    <location>
        <begin position="299"/>
        <end position="320"/>
    </location>
</feature>
<evidence type="ECO:0000256" key="7">
    <source>
        <dbReference type="SAM" id="Phobius"/>
    </source>
</evidence>
<dbReference type="InterPro" id="IPR036640">
    <property type="entry name" value="ABC1_TM_sf"/>
</dbReference>
<feature type="domain" description="ABC transmembrane type-1" evidence="9">
    <location>
        <begin position="41"/>
        <end position="325"/>
    </location>
</feature>
<name>A0ABQ1NB35_9BACT</name>
<dbReference type="SUPFAM" id="SSF90123">
    <property type="entry name" value="ABC transporter transmembrane region"/>
    <property type="match status" value="1"/>
</dbReference>
<dbReference type="PANTHER" id="PTHR43394:SF1">
    <property type="entry name" value="ATP-BINDING CASSETTE SUB-FAMILY B MEMBER 10, MITOCHONDRIAL"/>
    <property type="match status" value="1"/>
</dbReference>
<comment type="subcellular location">
    <subcellularLocation>
        <location evidence="1">Cell membrane</location>
        <topology evidence="1">Multi-pass membrane protein</topology>
    </subcellularLocation>
</comment>
<dbReference type="Pfam" id="PF00005">
    <property type="entry name" value="ABC_tran"/>
    <property type="match status" value="1"/>
</dbReference>
<gene>
    <name evidence="10" type="ORF">GCM10011506_43620</name>
</gene>
<dbReference type="InterPro" id="IPR039421">
    <property type="entry name" value="Type_1_exporter"/>
</dbReference>
<dbReference type="InterPro" id="IPR017871">
    <property type="entry name" value="ABC_transporter-like_CS"/>
</dbReference>
<feature type="transmembrane region" description="Helical" evidence="7">
    <location>
        <begin position="184"/>
        <end position="204"/>
    </location>
</feature>
<dbReference type="GO" id="GO:0005524">
    <property type="term" value="F:ATP binding"/>
    <property type="evidence" value="ECO:0007669"/>
    <property type="project" value="UniProtKB-KW"/>
</dbReference>
<dbReference type="InterPro" id="IPR011527">
    <property type="entry name" value="ABC1_TM_dom"/>
</dbReference>
<keyword evidence="6 7" id="KW-0472">Membrane</keyword>
<dbReference type="RefSeq" id="WP_188467465.1">
    <property type="nucleotide sequence ID" value="NZ_BAABHU010000018.1"/>
</dbReference>
<accession>A0ABQ1NB35</accession>
<dbReference type="InterPro" id="IPR003439">
    <property type="entry name" value="ABC_transporter-like_ATP-bd"/>
</dbReference>
<dbReference type="PROSITE" id="PS50929">
    <property type="entry name" value="ABC_TM1F"/>
    <property type="match status" value="1"/>
</dbReference>
<keyword evidence="11" id="KW-1185">Reference proteome</keyword>
<protein>
    <submittedName>
        <fullName evidence="10">Multidrug ABC transporter ATP-binding protein</fullName>
    </submittedName>
</protein>
<organism evidence="10 11">
    <name type="scientific">Marivirga lumbricoides</name>
    <dbReference type="NCBI Taxonomy" id="1046115"/>
    <lineage>
        <taxon>Bacteria</taxon>
        <taxon>Pseudomonadati</taxon>
        <taxon>Bacteroidota</taxon>
        <taxon>Cytophagia</taxon>
        <taxon>Cytophagales</taxon>
        <taxon>Marivirgaceae</taxon>
        <taxon>Marivirga</taxon>
    </lineage>
</organism>
<keyword evidence="2 7" id="KW-0812">Transmembrane</keyword>
<feature type="transmembrane region" description="Helical" evidence="7">
    <location>
        <begin position="82"/>
        <end position="105"/>
    </location>
</feature>
<dbReference type="CDD" id="cd03249">
    <property type="entry name" value="ABC_MTABC3_MDL1_MDL2"/>
    <property type="match status" value="1"/>
</dbReference>
<evidence type="ECO:0000256" key="5">
    <source>
        <dbReference type="ARBA" id="ARBA00022989"/>
    </source>
</evidence>
<dbReference type="Proteomes" id="UP000636010">
    <property type="component" value="Unassembled WGS sequence"/>
</dbReference>
<keyword evidence="3" id="KW-0547">Nucleotide-binding</keyword>
<evidence type="ECO:0000259" key="9">
    <source>
        <dbReference type="PROSITE" id="PS50929"/>
    </source>
</evidence>
<evidence type="ECO:0000256" key="1">
    <source>
        <dbReference type="ARBA" id="ARBA00004651"/>
    </source>
</evidence>
<dbReference type="SMART" id="SM00382">
    <property type="entry name" value="AAA"/>
    <property type="match status" value="1"/>
</dbReference>